<evidence type="ECO:0000313" key="2">
    <source>
        <dbReference type="Proteomes" id="UP000183832"/>
    </source>
</evidence>
<gene>
    <name evidence="1" type="ORF">CLUMA_CG000798</name>
</gene>
<accession>A0A1J1HL71</accession>
<protein>
    <submittedName>
        <fullName evidence="1">CLUMA_CG000798, isoform A</fullName>
    </submittedName>
</protein>
<proteinExistence type="predicted"/>
<organism evidence="1 2">
    <name type="scientific">Clunio marinus</name>
    <dbReference type="NCBI Taxonomy" id="568069"/>
    <lineage>
        <taxon>Eukaryota</taxon>
        <taxon>Metazoa</taxon>
        <taxon>Ecdysozoa</taxon>
        <taxon>Arthropoda</taxon>
        <taxon>Hexapoda</taxon>
        <taxon>Insecta</taxon>
        <taxon>Pterygota</taxon>
        <taxon>Neoptera</taxon>
        <taxon>Endopterygota</taxon>
        <taxon>Diptera</taxon>
        <taxon>Nematocera</taxon>
        <taxon>Chironomoidea</taxon>
        <taxon>Chironomidae</taxon>
        <taxon>Clunio</taxon>
    </lineage>
</organism>
<name>A0A1J1HL71_9DIPT</name>
<dbReference type="Proteomes" id="UP000183832">
    <property type="component" value="Unassembled WGS sequence"/>
</dbReference>
<sequence>MEFTTSQFILQTKRGHELHLLNICIKYRSKNTIGNQRSKTVPFPGLNFSIHGFCFNPSNLCMNDVLRWIFVLLFSRKFLRFLKSFSEFLVKDLTSVCTLLRTEFLNKLKRKSKKKQSEV</sequence>
<keyword evidence="2" id="KW-1185">Reference proteome</keyword>
<evidence type="ECO:0000313" key="1">
    <source>
        <dbReference type="EMBL" id="CRK86985.1"/>
    </source>
</evidence>
<dbReference type="EMBL" id="CVRI01000002">
    <property type="protein sequence ID" value="CRK86985.1"/>
    <property type="molecule type" value="Genomic_DNA"/>
</dbReference>
<reference evidence="1 2" key="1">
    <citation type="submission" date="2015-04" db="EMBL/GenBank/DDBJ databases">
        <authorList>
            <person name="Syromyatnikov M.Y."/>
            <person name="Popov V.N."/>
        </authorList>
    </citation>
    <scope>NUCLEOTIDE SEQUENCE [LARGE SCALE GENOMIC DNA]</scope>
</reference>
<dbReference type="AlphaFoldDB" id="A0A1J1HL71"/>